<dbReference type="EMBL" id="VSRR010009237">
    <property type="protein sequence ID" value="MPC50026.1"/>
    <property type="molecule type" value="Genomic_DNA"/>
</dbReference>
<comment type="caution">
    <text evidence="1">The sequence shown here is derived from an EMBL/GenBank/DDBJ whole genome shotgun (WGS) entry which is preliminary data.</text>
</comment>
<dbReference type="AlphaFoldDB" id="A0A5B7FWS1"/>
<name>A0A5B7FWS1_PORTR</name>
<evidence type="ECO:0000313" key="2">
    <source>
        <dbReference type="Proteomes" id="UP000324222"/>
    </source>
</evidence>
<evidence type="ECO:0000313" key="1">
    <source>
        <dbReference type="EMBL" id="MPC50026.1"/>
    </source>
</evidence>
<sequence length="170" mass="18946">MSPQDEEQRSVCVCWDLLHSAGQQQCIGFSINVVPAVLPLLCTGPVGSRQQNFYALLAWRRDRSTIMVRPTGLSGGPCCFDDKSIPRPGWCCGVVVLRRTGEDSVWQLGQRWLPVLGWVCMRWDPDLGCLLVLLGRKRASRRDNNQHLSARQRPTLVPHSRAAAQLVQGG</sequence>
<reference evidence="1 2" key="1">
    <citation type="submission" date="2019-05" db="EMBL/GenBank/DDBJ databases">
        <title>Another draft genome of Portunus trituberculatus and its Hox gene families provides insights of decapod evolution.</title>
        <authorList>
            <person name="Jeong J.-H."/>
            <person name="Song I."/>
            <person name="Kim S."/>
            <person name="Choi T."/>
            <person name="Kim D."/>
            <person name="Ryu S."/>
            <person name="Kim W."/>
        </authorList>
    </citation>
    <scope>NUCLEOTIDE SEQUENCE [LARGE SCALE GENOMIC DNA]</scope>
    <source>
        <tissue evidence="1">Muscle</tissue>
    </source>
</reference>
<accession>A0A5B7FWS1</accession>
<proteinExistence type="predicted"/>
<keyword evidence="2" id="KW-1185">Reference proteome</keyword>
<dbReference type="Proteomes" id="UP000324222">
    <property type="component" value="Unassembled WGS sequence"/>
</dbReference>
<protein>
    <submittedName>
        <fullName evidence="1">Uncharacterized protein</fullName>
    </submittedName>
</protein>
<gene>
    <name evidence="1" type="ORF">E2C01_043845</name>
</gene>
<organism evidence="1 2">
    <name type="scientific">Portunus trituberculatus</name>
    <name type="common">Swimming crab</name>
    <name type="synonym">Neptunus trituberculatus</name>
    <dbReference type="NCBI Taxonomy" id="210409"/>
    <lineage>
        <taxon>Eukaryota</taxon>
        <taxon>Metazoa</taxon>
        <taxon>Ecdysozoa</taxon>
        <taxon>Arthropoda</taxon>
        <taxon>Crustacea</taxon>
        <taxon>Multicrustacea</taxon>
        <taxon>Malacostraca</taxon>
        <taxon>Eumalacostraca</taxon>
        <taxon>Eucarida</taxon>
        <taxon>Decapoda</taxon>
        <taxon>Pleocyemata</taxon>
        <taxon>Brachyura</taxon>
        <taxon>Eubrachyura</taxon>
        <taxon>Portunoidea</taxon>
        <taxon>Portunidae</taxon>
        <taxon>Portuninae</taxon>
        <taxon>Portunus</taxon>
    </lineage>
</organism>